<evidence type="ECO:0000313" key="2">
    <source>
        <dbReference type="EMBL" id="OCL03576.1"/>
    </source>
</evidence>
<feature type="compositionally biased region" description="Low complexity" evidence="1">
    <location>
        <begin position="128"/>
        <end position="140"/>
    </location>
</feature>
<dbReference type="Proteomes" id="UP000250140">
    <property type="component" value="Unassembled WGS sequence"/>
</dbReference>
<gene>
    <name evidence="2" type="ORF">AOQ84DRAFT_143174</name>
</gene>
<evidence type="ECO:0000256" key="1">
    <source>
        <dbReference type="SAM" id="MobiDB-lite"/>
    </source>
</evidence>
<name>A0A8E2ERN9_9PEZI</name>
<proteinExistence type="predicted"/>
<organism evidence="2 3">
    <name type="scientific">Glonium stellatum</name>
    <dbReference type="NCBI Taxonomy" id="574774"/>
    <lineage>
        <taxon>Eukaryota</taxon>
        <taxon>Fungi</taxon>
        <taxon>Dikarya</taxon>
        <taxon>Ascomycota</taxon>
        <taxon>Pezizomycotina</taxon>
        <taxon>Dothideomycetes</taxon>
        <taxon>Pleosporomycetidae</taxon>
        <taxon>Gloniales</taxon>
        <taxon>Gloniaceae</taxon>
        <taxon>Glonium</taxon>
    </lineage>
</organism>
<feature type="region of interest" description="Disordered" evidence="1">
    <location>
        <begin position="120"/>
        <end position="160"/>
    </location>
</feature>
<feature type="compositionally biased region" description="Polar residues" evidence="1">
    <location>
        <begin position="65"/>
        <end position="80"/>
    </location>
</feature>
<feature type="region of interest" description="Disordered" evidence="1">
    <location>
        <begin position="1"/>
        <end position="47"/>
    </location>
</feature>
<accession>A0A8E2ERN9</accession>
<feature type="region of interest" description="Disordered" evidence="1">
    <location>
        <begin position="65"/>
        <end position="105"/>
    </location>
</feature>
<protein>
    <submittedName>
        <fullName evidence="2">Uncharacterized protein</fullName>
    </submittedName>
</protein>
<sequence>MAANMQYSHSGRSSNCSKRACSGAEHSRSRPRPRPDPNSPSCPAPDLAHHWESRIPCISDARATTNCRSNAPSTSSSTTHRVFGRRLSPTTRRVEHSMEKRVSGTRVPVVLRPAFGLAPQFRRPQRNPPLSLSHPLHPSSATEVGDPTTMHRSEVPAMGT</sequence>
<dbReference type="AlphaFoldDB" id="A0A8E2ERN9"/>
<feature type="compositionally biased region" description="Basic and acidic residues" evidence="1">
    <location>
        <begin position="92"/>
        <end position="102"/>
    </location>
</feature>
<reference evidence="2 3" key="1">
    <citation type="journal article" date="2016" name="Nat. Commun.">
        <title>Ectomycorrhizal ecology is imprinted in the genome of the dominant symbiotic fungus Cenococcum geophilum.</title>
        <authorList>
            <consortium name="DOE Joint Genome Institute"/>
            <person name="Peter M."/>
            <person name="Kohler A."/>
            <person name="Ohm R.A."/>
            <person name="Kuo A."/>
            <person name="Krutzmann J."/>
            <person name="Morin E."/>
            <person name="Arend M."/>
            <person name="Barry K.W."/>
            <person name="Binder M."/>
            <person name="Choi C."/>
            <person name="Clum A."/>
            <person name="Copeland A."/>
            <person name="Grisel N."/>
            <person name="Haridas S."/>
            <person name="Kipfer T."/>
            <person name="LaButti K."/>
            <person name="Lindquist E."/>
            <person name="Lipzen A."/>
            <person name="Maire R."/>
            <person name="Meier B."/>
            <person name="Mihaltcheva S."/>
            <person name="Molinier V."/>
            <person name="Murat C."/>
            <person name="Poggeler S."/>
            <person name="Quandt C.A."/>
            <person name="Sperisen C."/>
            <person name="Tritt A."/>
            <person name="Tisserant E."/>
            <person name="Crous P.W."/>
            <person name="Henrissat B."/>
            <person name="Nehls U."/>
            <person name="Egli S."/>
            <person name="Spatafora J.W."/>
            <person name="Grigoriev I.V."/>
            <person name="Martin F.M."/>
        </authorList>
    </citation>
    <scope>NUCLEOTIDE SEQUENCE [LARGE SCALE GENOMIC DNA]</scope>
    <source>
        <strain evidence="2 3">CBS 207.34</strain>
    </source>
</reference>
<evidence type="ECO:0000313" key="3">
    <source>
        <dbReference type="Proteomes" id="UP000250140"/>
    </source>
</evidence>
<keyword evidence="3" id="KW-1185">Reference proteome</keyword>
<feature type="compositionally biased region" description="Polar residues" evidence="1">
    <location>
        <begin position="1"/>
        <end position="17"/>
    </location>
</feature>
<dbReference type="EMBL" id="KV750707">
    <property type="protein sequence ID" value="OCL03576.1"/>
    <property type="molecule type" value="Genomic_DNA"/>
</dbReference>